<comment type="caution">
    <text evidence="1">The sequence shown here is derived from an EMBL/GenBank/DDBJ whole genome shotgun (WGS) entry which is preliminary data.</text>
</comment>
<proteinExistence type="predicted"/>
<dbReference type="AlphaFoldDB" id="A0A016SU63"/>
<dbReference type="Proteomes" id="UP000024635">
    <property type="component" value="Unassembled WGS sequence"/>
</dbReference>
<accession>A0A016SU63</accession>
<gene>
    <name evidence="1" type="primary">Acey_s0178.g691</name>
    <name evidence="1" type="ORF">Y032_0178g691</name>
</gene>
<sequence length="142" mass="15942">MRKFQGANTITFGGTIQRGLKDAPSKKIECNAKCDLGRLFSYKLNPNELFYSKIFVNGAKCEWVKICLIGKPGVASQKFYCNDADIVYVYIRNGFVVMPGANIHYAAIRVRSGLNVRGERTFLERSSTSPSVSQNEMTHIQH</sequence>
<dbReference type="OrthoDB" id="5871687at2759"/>
<organism evidence="1 2">
    <name type="scientific">Ancylostoma ceylanicum</name>
    <dbReference type="NCBI Taxonomy" id="53326"/>
    <lineage>
        <taxon>Eukaryota</taxon>
        <taxon>Metazoa</taxon>
        <taxon>Ecdysozoa</taxon>
        <taxon>Nematoda</taxon>
        <taxon>Chromadorea</taxon>
        <taxon>Rhabditida</taxon>
        <taxon>Rhabditina</taxon>
        <taxon>Rhabditomorpha</taxon>
        <taxon>Strongyloidea</taxon>
        <taxon>Ancylostomatidae</taxon>
        <taxon>Ancylostomatinae</taxon>
        <taxon>Ancylostoma</taxon>
    </lineage>
</organism>
<protein>
    <submittedName>
        <fullName evidence="1">Uncharacterized protein</fullName>
    </submittedName>
</protein>
<evidence type="ECO:0000313" key="1">
    <source>
        <dbReference type="EMBL" id="EYB93884.1"/>
    </source>
</evidence>
<keyword evidence="2" id="KW-1185">Reference proteome</keyword>
<dbReference type="EMBL" id="JARK01001514">
    <property type="protein sequence ID" value="EYB93884.1"/>
    <property type="molecule type" value="Genomic_DNA"/>
</dbReference>
<evidence type="ECO:0000313" key="2">
    <source>
        <dbReference type="Proteomes" id="UP000024635"/>
    </source>
</evidence>
<name>A0A016SU63_9BILA</name>
<reference evidence="2" key="1">
    <citation type="journal article" date="2015" name="Nat. Genet.">
        <title>The genome and transcriptome of the zoonotic hookworm Ancylostoma ceylanicum identify infection-specific gene families.</title>
        <authorList>
            <person name="Schwarz E.M."/>
            <person name="Hu Y."/>
            <person name="Antoshechkin I."/>
            <person name="Miller M.M."/>
            <person name="Sternberg P.W."/>
            <person name="Aroian R.V."/>
        </authorList>
    </citation>
    <scope>NUCLEOTIDE SEQUENCE</scope>
    <source>
        <strain evidence="2">HY135</strain>
    </source>
</reference>